<feature type="region of interest" description="Disordered" evidence="2">
    <location>
        <begin position="250"/>
        <end position="280"/>
    </location>
</feature>
<evidence type="ECO:0000313" key="5">
    <source>
        <dbReference type="Proteomes" id="UP000030762"/>
    </source>
</evidence>
<keyword evidence="1" id="KW-0238">DNA-binding</keyword>
<dbReference type="OMA" id="ANWMEEV"/>
<evidence type="ECO:0000313" key="4">
    <source>
        <dbReference type="EMBL" id="EQC29087.1"/>
    </source>
</evidence>
<name>T0RH10_SAPDV</name>
<reference evidence="4 5" key="1">
    <citation type="submission" date="2012-04" db="EMBL/GenBank/DDBJ databases">
        <title>The Genome Sequence of Saprolegnia declina VS20.</title>
        <authorList>
            <consortium name="The Broad Institute Genome Sequencing Platform"/>
            <person name="Russ C."/>
            <person name="Nusbaum C."/>
            <person name="Tyler B."/>
            <person name="van West P."/>
            <person name="Dieguez-Uribeondo J."/>
            <person name="de Bruijn I."/>
            <person name="Tripathy S."/>
            <person name="Jiang R."/>
            <person name="Young S.K."/>
            <person name="Zeng Q."/>
            <person name="Gargeya S."/>
            <person name="Fitzgerald M."/>
            <person name="Haas B."/>
            <person name="Abouelleil A."/>
            <person name="Alvarado L."/>
            <person name="Arachchi H.M."/>
            <person name="Berlin A."/>
            <person name="Chapman S.B."/>
            <person name="Goldberg J."/>
            <person name="Griggs A."/>
            <person name="Gujja S."/>
            <person name="Hansen M."/>
            <person name="Howarth C."/>
            <person name="Imamovic A."/>
            <person name="Larimer J."/>
            <person name="McCowen C."/>
            <person name="Montmayeur A."/>
            <person name="Murphy C."/>
            <person name="Neiman D."/>
            <person name="Pearson M."/>
            <person name="Priest M."/>
            <person name="Roberts A."/>
            <person name="Saif S."/>
            <person name="Shea T."/>
            <person name="Sisk P."/>
            <person name="Sykes S."/>
            <person name="Wortman J."/>
            <person name="Nusbaum C."/>
            <person name="Birren B."/>
        </authorList>
    </citation>
    <scope>NUCLEOTIDE SEQUENCE [LARGE SCALE GENOMIC DNA]</scope>
    <source>
        <strain evidence="4 5">VS20</strain>
    </source>
</reference>
<dbReference type="GO" id="GO:0005667">
    <property type="term" value="C:transcription regulator complex"/>
    <property type="evidence" value="ECO:0007669"/>
    <property type="project" value="InterPro"/>
</dbReference>
<protein>
    <recommendedName>
        <fullName evidence="3">E2F/DP family winged-helix DNA-binding domain-containing protein</fullName>
    </recommendedName>
</protein>
<dbReference type="Pfam" id="PF02319">
    <property type="entry name" value="WHD_E2F_TDP"/>
    <property type="match status" value="1"/>
</dbReference>
<proteinExistence type="inferred from homology"/>
<dbReference type="SMART" id="SM01372">
    <property type="entry name" value="E2F_TDP"/>
    <property type="match status" value="1"/>
</dbReference>
<evidence type="ECO:0000256" key="2">
    <source>
        <dbReference type="SAM" id="MobiDB-lite"/>
    </source>
</evidence>
<sequence>MDRQGAGKGRRLPSMHVAIKPRTSAKLAKRDDDADPCSPGASKELKLRFARRAVEIGTKTISNVCELVLELLRELQEACTEFPVALRANWMEEVLGLPRRRIYDVLHILQAIGLVTKRVSSDGLNGHGHMFYGDYFVVPTVRSMLELQENAPLNDASDDKWPALSLATVKFIKFLLLNGNAIRRHLIHTIEDEKPSTTAIPASKGRRMYDVLAVLVQCNIVWTNTDMGVKYIYLNRDVLNPKANFSVFRDPDAKAPPTASLAPKKRARKEPATPARRAKHRPTCDETLTGLFGDCQCGHAPELASPDAQWQSLLTLGASIVDAWSNTDRDGLSLECYEGVASVDDFV</sequence>
<keyword evidence="1" id="KW-0804">Transcription</keyword>
<feature type="domain" description="E2F/DP family winged-helix DNA-binding" evidence="3">
    <location>
        <begin position="56"/>
        <end position="128"/>
    </location>
</feature>
<evidence type="ECO:0000259" key="3">
    <source>
        <dbReference type="SMART" id="SM01372"/>
    </source>
</evidence>
<gene>
    <name evidence="4" type="ORF">SDRG_13247</name>
</gene>
<dbReference type="Proteomes" id="UP000030762">
    <property type="component" value="Unassembled WGS sequence"/>
</dbReference>
<dbReference type="InterPro" id="IPR003316">
    <property type="entry name" value="E2F_WHTH_DNA-bd_dom"/>
</dbReference>
<dbReference type="GO" id="GO:0006355">
    <property type="term" value="P:regulation of DNA-templated transcription"/>
    <property type="evidence" value="ECO:0007669"/>
    <property type="project" value="InterPro"/>
</dbReference>
<keyword evidence="1" id="KW-0805">Transcription regulation</keyword>
<dbReference type="InterPro" id="IPR036388">
    <property type="entry name" value="WH-like_DNA-bd_sf"/>
</dbReference>
<dbReference type="GeneID" id="19953974"/>
<organism evidence="4 5">
    <name type="scientific">Saprolegnia diclina (strain VS20)</name>
    <dbReference type="NCBI Taxonomy" id="1156394"/>
    <lineage>
        <taxon>Eukaryota</taxon>
        <taxon>Sar</taxon>
        <taxon>Stramenopiles</taxon>
        <taxon>Oomycota</taxon>
        <taxon>Saprolegniomycetes</taxon>
        <taxon>Saprolegniales</taxon>
        <taxon>Saprolegniaceae</taxon>
        <taxon>Saprolegnia</taxon>
    </lineage>
</organism>
<dbReference type="Gene3D" id="1.10.10.10">
    <property type="entry name" value="Winged helix-like DNA-binding domain superfamily/Winged helix DNA-binding domain"/>
    <property type="match status" value="1"/>
</dbReference>
<dbReference type="VEuPathDB" id="FungiDB:SDRG_13247"/>
<dbReference type="RefSeq" id="XP_008617546.1">
    <property type="nucleotide sequence ID" value="XM_008619324.1"/>
</dbReference>
<dbReference type="EMBL" id="JH767188">
    <property type="protein sequence ID" value="EQC29087.1"/>
    <property type="molecule type" value="Genomic_DNA"/>
</dbReference>
<dbReference type="OrthoDB" id="72081at2759"/>
<dbReference type="STRING" id="1156394.T0RH10"/>
<keyword evidence="5" id="KW-1185">Reference proteome</keyword>
<dbReference type="InParanoid" id="T0RH10"/>
<evidence type="ECO:0000256" key="1">
    <source>
        <dbReference type="RuleBase" id="RU003796"/>
    </source>
</evidence>
<dbReference type="GO" id="GO:0003677">
    <property type="term" value="F:DNA binding"/>
    <property type="evidence" value="ECO:0007669"/>
    <property type="project" value="UniProtKB-KW"/>
</dbReference>
<keyword evidence="1" id="KW-0539">Nucleus</keyword>
<dbReference type="GO" id="GO:0005634">
    <property type="term" value="C:nucleus"/>
    <property type="evidence" value="ECO:0007669"/>
    <property type="project" value="UniProtKB-SubCell"/>
</dbReference>
<comment type="subcellular location">
    <subcellularLocation>
        <location evidence="1">Nucleus</location>
    </subcellularLocation>
</comment>
<accession>T0RH10</accession>
<comment type="similarity">
    <text evidence="1">Belongs to the E2F/DP family.</text>
</comment>
<dbReference type="AlphaFoldDB" id="T0RH10"/>